<feature type="binding site" evidence="9">
    <location>
        <position position="294"/>
    </location>
    <ligand>
        <name>ATP</name>
        <dbReference type="ChEBI" id="CHEBI:30616"/>
    </ligand>
</feature>
<feature type="binding site" evidence="9">
    <location>
        <begin position="374"/>
        <end position="375"/>
    </location>
    <ligand>
        <name>ATP</name>
        <dbReference type="ChEBI" id="CHEBI:30616"/>
    </ligand>
</feature>
<evidence type="ECO:0000313" key="12">
    <source>
        <dbReference type="EMBL" id="EEQ63923.1"/>
    </source>
</evidence>
<keyword evidence="12" id="KW-0436">Ligase</keyword>
<keyword evidence="8" id="KW-0061">Asparagine biosynthesis</keyword>
<dbReference type="EC" id="6.3.5.4" evidence="3"/>
<evidence type="ECO:0000256" key="4">
    <source>
        <dbReference type="ARBA" id="ARBA00022741"/>
    </source>
</evidence>
<comment type="similarity">
    <text evidence="2">Belongs to the asparagine synthetase family.</text>
</comment>
<gene>
    <name evidence="12" type="primary">asnB</name>
    <name evidence="12" type="ORF">HPMG_01380</name>
</gene>
<evidence type="ECO:0000256" key="8">
    <source>
        <dbReference type="PIRSR" id="PIRSR001589-1"/>
    </source>
</evidence>
<dbReference type="GO" id="GO:0005524">
    <property type="term" value="F:ATP binding"/>
    <property type="evidence" value="ECO:0007669"/>
    <property type="project" value="UniProtKB-KW"/>
</dbReference>
<feature type="domain" description="Glutamine amidotransferase type-2" evidence="11">
    <location>
        <begin position="8"/>
        <end position="213"/>
    </location>
</feature>
<dbReference type="PIRSF" id="PIRSF001589">
    <property type="entry name" value="Asn_synthetase_glu-h"/>
    <property type="match status" value="1"/>
</dbReference>
<dbReference type="EMBL" id="DS990444">
    <property type="protein sequence ID" value="EEQ63923.1"/>
    <property type="molecule type" value="Genomic_DNA"/>
</dbReference>
<dbReference type="InterPro" id="IPR006426">
    <property type="entry name" value="Asn_synth_AEB"/>
</dbReference>
<dbReference type="GO" id="GO:0004066">
    <property type="term" value="F:asparagine synthase (glutamine-hydrolyzing) activity"/>
    <property type="evidence" value="ECO:0007669"/>
    <property type="project" value="UniProtKB-EC"/>
</dbReference>
<keyword evidence="13" id="KW-1185">Reference proteome</keyword>
<dbReference type="InterPro" id="IPR014729">
    <property type="entry name" value="Rossmann-like_a/b/a_fold"/>
</dbReference>
<dbReference type="GO" id="GO:0006529">
    <property type="term" value="P:asparagine biosynthetic process"/>
    <property type="evidence" value="ECO:0007669"/>
    <property type="project" value="UniProtKB-KW"/>
</dbReference>
<evidence type="ECO:0000259" key="11">
    <source>
        <dbReference type="PROSITE" id="PS51278"/>
    </source>
</evidence>
<dbReference type="Pfam" id="PF00733">
    <property type="entry name" value="Asn_synthase"/>
    <property type="match status" value="1"/>
</dbReference>
<keyword evidence="6 8" id="KW-0315">Glutamine amidotransferase</keyword>
<protein>
    <recommendedName>
        <fullName evidence="3">asparagine synthase (glutamine-hydrolyzing)</fullName>
        <ecNumber evidence="3">6.3.5.4</ecNumber>
    </recommendedName>
</protein>
<proteinExistence type="inferred from homology"/>
<dbReference type="NCBIfam" id="TIGR01536">
    <property type="entry name" value="asn_synth_AEB"/>
    <property type="match status" value="1"/>
</dbReference>
<evidence type="ECO:0000256" key="7">
    <source>
        <dbReference type="ARBA" id="ARBA00048741"/>
    </source>
</evidence>
<dbReference type="CDD" id="cd00712">
    <property type="entry name" value="AsnB"/>
    <property type="match status" value="1"/>
</dbReference>
<comment type="pathway">
    <text evidence="1">Amino-acid biosynthesis; L-asparagine biosynthesis; L-asparagine from L-aspartate (L-Gln route): step 1/1.</text>
</comment>
<evidence type="ECO:0000256" key="3">
    <source>
        <dbReference type="ARBA" id="ARBA00012737"/>
    </source>
</evidence>
<dbReference type="PANTHER" id="PTHR43284">
    <property type="entry name" value="ASPARAGINE SYNTHETASE (GLUTAMINE-HYDROLYZING)"/>
    <property type="match status" value="1"/>
</dbReference>
<organism evidence="12 13">
    <name type="scientific">Helicobacter pullorum MIT 98-5489</name>
    <dbReference type="NCBI Taxonomy" id="537972"/>
    <lineage>
        <taxon>Bacteria</taxon>
        <taxon>Pseudomonadati</taxon>
        <taxon>Campylobacterota</taxon>
        <taxon>Epsilonproteobacteria</taxon>
        <taxon>Campylobacterales</taxon>
        <taxon>Helicobacteraceae</taxon>
        <taxon>Helicobacter</taxon>
    </lineage>
</organism>
<evidence type="ECO:0000256" key="1">
    <source>
        <dbReference type="ARBA" id="ARBA00005187"/>
    </source>
</evidence>
<dbReference type="HOGENOM" id="CLU_014658_3_1_7"/>
<evidence type="ECO:0000256" key="9">
    <source>
        <dbReference type="PIRSR" id="PIRSR001589-2"/>
    </source>
</evidence>
<sequence length="593" mass="68901">MFERILMCAIAGIYGESDISKINTMLYLMQKRGPDGMYSFCESNFVAGMNRLSINDIGNGRQPFYNEDLSIVVLFNGEIYNYRSLKRELEQKGYVFRGHCDGEVLPFLYEQYGLESFSYLDGMFGIMVYDKRKEEIILARDGMGEKPLYYVKKDKQFAFCTLIQPLKQYFGNFSLNSRALWDFFTFGFIPEFQSVYEGVNAVKKGCCLIFNCKNGECREYNFWEKSLQNFSISTKEMKQDEDLVHFTREIVSKSIRDRLLSDVPIGAFLSGGLDSSIVTTIAQKSLGKLKTFNIAFLDDYDPYCGFANESEFADLIAKNIHSEHFTIAVDARDYQKMLVEFIKDIDQPFGAISGIGIKIIAKKARELGIKVLLSGDGADENFGGYSWYPKLRFNNTKFITEQKPKGWHYYAFESEKQDFLNREFFGSLDSRVYFPKTNDNPIGFIEFDREFYLPNEMMVKLDRMCMSESIEGRAAFVSPQIVSFVKKINYEKLLQNGEKWLLKEAFKEILPQTILQRQKHGFNPPVDYWMKNEWLNLLRDILSKDSSLYQAGIINADSYDKFMKIFYSNDRRVGNIAFYLLVLGMWLDNENYK</sequence>
<keyword evidence="4 9" id="KW-0547">Nucleotide-binding</keyword>
<evidence type="ECO:0000256" key="6">
    <source>
        <dbReference type="ARBA" id="ARBA00022962"/>
    </source>
</evidence>
<dbReference type="Gene3D" id="3.40.50.620">
    <property type="entry name" value="HUPs"/>
    <property type="match status" value="1"/>
</dbReference>
<dbReference type="InterPro" id="IPR029055">
    <property type="entry name" value="Ntn_hydrolases_N"/>
</dbReference>
<dbReference type="Proteomes" id="UP000003953">
    <property type="component" value="Unassembled WGS sequence"/>
</dbReference>
<dbReference type="InterPro" id="IPR051786">
    <property type="entry name" value="ASN_synthetase/amidase"/>
</dbReference>
<accession>C5F119</accession>
<dbReference type="InterPro" id="IPR001962">
    <property type="entry name" value="Asn_synthase"/>
</dbReference>
<keyword evidence="5 9" id="KW-0067">ATP-binding</keyword>
<comment type="catalytic activity">
    <reaction evidence="7">
        <text>L-aspartate + L-glutamine + ATP + H2O = L-asparagine + L-glutamate + AMP + diphosphate + H(+)</text>
        <dbReference type="Rhea" id="RHEA:12228"/>
        <dbReference type="ChEBI" id="CHEBI:15377"/>
        <dbReference type="ChEBI" id="CHEBI:15378"/>
        <dbReference type="ChEBI" id="CHEBI:29985"/>
        <dbReference type="ChEBI" id="CHEBI:29991"/>
        <dbReference type="ChEBI" id="CHEBI:30616"/>
        <dbReference type="ChEBI" id="CHEBI:33019"/>
        <dbReference type="ChEBI" id="CHEBI:58048"/>
        <dbReference type="ChEBI" id="CHEBI:58359"/>
        <dbReference type="ChEBI" id="CHEBI:456215"/>
        <dbReference type="EC" id="6.3.5.4"/>
    </reaction>
</comment>
<evidence type="ECO:0000313" key="13">
    <source>
        <dbReference type="Proteomes" id="UP000003953"/>
    </source>
</evidence>
<keyword evidence="8" id="KW-0028">Amino-acid biosynthesis</keyword>
<dbReference type="Pfam" id="PF13537">
    <property type="entry name" value="GATase_7"/>
    <property type="match status" value="1"/>
</dbReference>
<dbReference type="InterPro" id="IPR033738">
    <property type="entry name" value="AsnB_N"/>
</dbReference>
<dbReference type="SUPFAM" id="SSF56235">
    <property type="entry name" value="N-terminal nucleophile aminohydrolases (Ntn hydrolases)"/>
    <property type="match status" value="1"/>
</dbReference>
<feature type="site" description="Important for beta-aspartyl-AMP intermediate formation" evidence="10">
    <location>
        <position position="376"/>
    </location>
</feature>
<dbReference type="CDD" id="cd01991">
    <property type="entry name" value="Asn_synthase_B_C"/>
    <property type="match status" value="1"/>
</dbReference>
<reference evidence="13" key="1">
    <citation type="journal article" date="2014" name="Genome Announc.">
        <title>Draft genome sequences of six enterohepatic helicobacter species isolated from humans and one from rhesus macaques.</title>
        <authorList>
            <person name="Shen Z."/>
            <person name="Sheh A."/>
            <person name="Young S.K."/>
            <person name="Abouelliel A."/>
            <person name="Ward D.V."/>
            <person name="Earl A.M."/>
            <person name="Fox J.G."/>
        </authorList>
    </citation>
    <scope>NUCLEOTIDE SEQUENCE [LARGE SCALE GENOMIC DNA]</scope>
    <source>
        <strain evidence="13">MIT 98-5489</strain>
    </source>
</reference>
<dbReference type="PANTHER" id="PTHR43284:SF1">
    <property type="entry name" value="ASPARAGINE SYNTHETASE"/>
    <property type="match status" value="1"/>
</dbReference>
<feature type="active site" description="For GATase activity" evidence="8">
    <location>
        <position position="8"/>
    </location>
</feature>
<name>C5F119_9HELI</name>
<dbReference type="InterPro" id="IPR017932">
    <property type="entry name" value="GATase_2_dom"/>
</dbReference>
<dbReference type="AlphaFoldDB" id="C5F119"/>
<dbReference type="eggNOG" id="COG0367">
    <property type="taxonomic scope" value="Bacteria"/>
</dbReference>
<feature type="binding site" evidence="9">
    <location>
        <position position="101"/>
    </location>
    <ligand>
        <name>L-glutamine</name>
        <dbReference type="ChEBI" id="CHEBI:58359"/>
    </ligand>
</feature>
<evidence type="ECO:0000256" key="10">
    <source>
        <dbReference type="PIRSR" id="PIRSR001589-3"/>
    </source>
</evidence>
<dbReference type="SUPFAM" id="SSF52402">
    <property type="entry name" value="Adenine nucleotide alpha hydrolases-like"/>
    <property type="match status" value="1"/>
</dbReference>
<dbReference type="Gene3D" id="3.60.20.10">
    <property type="entry name" value="Glutamine Phosphoribosylpyrophosphate, subunit 1, domain 1"/>
    <property type="match status" value="1"/>
</dbReference>
<dbReference type="PROSITE" id="PS51278">
    <property type="entry name" value="GATASE_TYPE_2"/>
    <property type="match status" value="1"/>
</dbReference>
<evidence type="ECO:0000256" key="2">
    <source>
        <dbReference type="ARBA" id="ARBA00005752"/>
    </source>
</evidence>
<evidence type="ECO:0000256" key="5">
    <source>
        <dbReference type="ARBA" id="ARBA00022840"/>
    </source>
</evidence>